<dbReference type="Pfam" id="PF00753">
    <property type="entry name" value="Lactamase_B"/>
    <property type="match status" value="1"/>
</dbReference>
<dbReference type="InterPro" id="IPR051013">
    <property type="entry name" value="MBL_superfamily_lactonases"/>
</dbReference>
<dbReference type="GO" id="GO:0016787">
    <property type="term" value="F:hydrolase activity"/>
    <property type="evidence" value="ECO:0007669"/>
    <property type="project" value="UniProtKB-KW"/>
</dbReference>
<dbReference type="Proteomes" id="UP000738349">
    <property type="component" value="Unassembled WGS sequence"/>
</dbReference>
<feature type="domain" description="Metallo-beta-lactamase" evidence="5">
    <location>
        <begin position="45"/>
        <end position="121"/>
    </location>
</feature>
<dbReference type="InterPro" id="IPR001279">
    <property type="entry name" value="Metallo-B-lactamas"/>
</dbReference>
<evidence type="ECO:0000256" key="1">
    <source>
        <dbReference type="ARBA" id="ARBA00007749"/>
    </source>
</evidence>
<gene>
    <name evidence="6" type="ORF">EDB81DRAFT_890009</name>
</gene>
<evidence type="ECO:0000256" key="3">
    <source>
        <dbReference type="ARBA" id="ARBA00022801"/>
    </source>
</evidence>
<proteinExistence type="inferred from homology"/>
<keyword evidence="4" id="KW-0862">Zinc</keyword>
<dbReference type="OrthoDB" id="10250730at2759"/>
<comment type="caution">
    <text evidence="6">The sequence shown here is derived from an EMBL/GenBank/DDBJ whole genome shotgun (WGS) entry which is preliminary data.</text>
</comment>
<accession>A0A9P9DT38</accession>
<evidence type="ECO:0000259" key="5">
    <source>
        <dbReference type="Pfam" id="PF00753"/>
    </source>
</evidence>
<protein>
    <submittedName>
        <fullName evidence="6">Beta-lactamase-like protein</fullName>
    </submittedName>
</protein>
<evidence type="ECO:0000313" key="6">
    <source>
        <dbReference type="EMBL" id="KAH7124567.1"/>
    </source>
</evidence>
<reference evidence="6" key="1">
    <citation type="journal article" date="2021" name="Nat. Commun.">
        <title>Genetic determinants of endophytism in the Arabidopsis root mycobiome.</title>
        <authorList>
            <person name="Mesny F."/>
            <person name="Miyauchi S."/>
            <person name="Thiergart T."/>
            <person name="Pickel B."/>
            <person name="Atanasova L."/>
            <person name="Karlsson M."/>
            <person name="Huettel B."/>
            <person name="Barry K.W."/>
            <person name="Haridas S."/>
            <person name="Chen C."/>
            <person name="Bauer D."/>
            <person name="Andreopoulos W."/>
            <person name="Pangilinan J."/>
            <person name="LaButti K."/>
            <person name="Riley R."/>
            <person name="Lipzen A."/>
            <person name="Clum A."/>
            <person name="Drula E."/>
            <person name="Henrissat B."/>
            <person name="Kohler A."/>
            <person name="Grigoriev I.V."/>
            <person name="Martin F.M."/>
            <person name="Hacquard S."/>
        </authorList>
    </citation>
    <scope>NUCLEOTIDE SEQUENCE</scope>
    <source>
        <strain evidence="6">MPI-CAGE-AT-0147</strain>
    </source>
</reference>
<dbReference type="PANTHER" id="PTHR42978:SF4">
    <property type="entry name" value="METALLO-BETA-LACTAMASE DOMAIN-CONTAINING PROTEIN"/>
    <property type="match status" value="1"/>
</dbReference>
<keyword evidence="2" id="KW-0479">Metal-binding</keyword>
<dbReference type="GO" id="GO:0046872">
    <property type="term" value="F:metal ion binding"/>
    <property type="evidence" value="ECO:0007669"/>
    <property type="project" value="UniProtKB-KW"/>
</dbReference>
<dbReference type="PANTHER" id="PTHR42978">
    <property type="entry name" value="QUORUM-QUENCHING LACTONASE YTNP-RELATED-RELATED"/>
    <property type="match status" value="1"/>
</dbReference>
<name>A0A9P9DT38_9HYPO</name>
<evidence type="ECO:0000313" key="7">
    <source>
        <dbReference type="Proteomes" id="UP000738349"/>
    </source>
</evidence>
<comment type="similarity">
    <text evidence="1">Belongs to the metallo-beta-lactamase superfamily.</text>
</comment>
<dbReference type="Gene3D" id="3.60.15.10">
    <property type="entry name" value="Ribonuclease Z/Hydroxyacylglutathione hydrolase-like"/>
    <property type="match status" value="1"/>
</dbReference>
<sequence length="313" mass="34726">MAASPDLPPLPASSGHVTVKVLDGGSFTGNLEVVHHGSASVPFRCHSWAFYIHHEPSGRYILWDVGLSADRSEYTAYTNQHVLDVLHPVSPVVPLPEQLHALGVRPDMLDTVIFSHHHWDHSRPIKGMFPRAVGYFGPGTFAHCTPGQFHDEPYDVGGRWDAHFFHPEKASENCVELDGKWQRFGPFERALDLLDDGSFWVIEAPGHMPGNLAAAAKLANGEWVIMASDCCHTRALLDGSEDFRTWINPHGEIESLHEHLPAAKATVKKLKVLETHYNAHIALAHDRSWMLAKSDEVLMSLLSDHAFKACNAP</sequence>
<keyword evidence="7" id="KW-1185">Reference proteome</keyword>
<dbReference type="SUPFAM" id="SSF56281">
    <property type="entry name" value="Metallo-hydrolase/oxidoreductase"/>
    <property type="match status" value="1"/>
</dbReference>
<dbReference type="AlphaFoldDB" id="A0A9P9DT38"/>
<evidence type="ECO:0000256" key="2">
    <source>
        <dbReference type="ARBA" id="ARBA00022723"/>
    </source>
</evidence>
<evidence type="ECO:0000256" key="4">
    <source>
        <dbReference type="ARBA" id="ARBA00022833"/>
    </source>
</evidence>
<organism evidence="6 7">
    <name type="scientific">Dactylonectria macrodidyma</name>
    <dbReference type="NCBI Taxonomy" id="307937"/>
    <lineage>
        <taxon>Eukaryota</taxon>
        <taxon>Fungi</taxon>
        <taxon>Dikarya</taxon>
        <taxon>Ascomycota</taxon>
        <taxon>Pezizomycotina</taxon>
        <taxon>Sordariomycetes</taxon>
        <taxon>Hypocreomycetidae</taxon>
        <taxon>Hypocreales</taxon>
        <taxon>Nectriaceae</taxon>
        <taxon>Dactylonectria</taxon>
    </lineage>
</organism>
<dbReference type="EMBL" id="JAGMUV010000021">
    <property type="protein sequence ID" value="KAH7124567.1"/>
    <property type="molecule type" value="Genomic_DNA"/>
</dbReference>
<dbReference type="InterPro" id="IPR036866">
    <property type="entry name" value="RibonucZ/Hydroxyglut_hydro"/>
</dbReference>
<dbReference type="CDD" id="cd07730">
    <property type="entry name" value="metallo-hydrolase-like_MBL-fold"/>
    <property type="match status" value="1"/>
</dbReference>
<keyword evidence="3" id="KW-0378">Hydrolase</keyword>